<reference evidence="5 8" key="1">
    <citation type="journal article" date="2020" name="Science">
        <title>Unexpected conservation and global transmission of agrobacterial virulence plasmids.</title>
        <authorList>
            <person name="Weisberg A.J."/>
            <person name="Davis E.W. 2nd"/>
            <person name="Tabima J."/>
            <person name="Belcher M.S."/>
            <person name="Miller M."/>
            <person name="Kuo C.H."/>
            <person name="Loper J.E."/>
            <person name="Grunwald N.J."/>
            <person name="Putnam M.L."/>
            <person name="Chang J.H."/>
        </authorList>
    </citation>
    <scope>NUCLEOTIDE SEQUENCE [LARGE SCALE GENOMIC DNA]</scope>
    <source>
        <strain evidence="5 8">A19/93</strain>
    </source>
</reference>
<protein>
    <submittedName>
        <fullName evidence="6">Bifunctional diguanylate cyclase/phosphodiesterase</fullName>
    </submittedName>
</protein>
<dbReference type="PANTHER" id="PTHR44757:SF4">
    <property type="entry name" value="DIGUANYLATE CYCLASE DGCE-RELATED"/>
    <property type="match status" value="1"/>
</dbReference>
<dbReference type="Pfam" id="PF00563">
    <property type="entry name" value="EAL"/>
    <property type="match status" value="1"/>
</dbReference>
<feature type="transmembrane region" description="Helical" evidence="2">
    <location>
        <begin position="67"/>
        <end position="89"/>
    </location>
</feature>
<dbReference type="EMBL" id="CP049209">
    <property type="protein sequence ID" value="QTG03646.1"/>
    <property type="molecule type" value="Genomic_DNA"/>
</dbReference>
<dbReference type="Proteomes" id="UP000663912">
    <property type="component" value="Plasmid pW2_73_2"/>
</dbReference>
<evidence type="ECO:0000313" key="8">
    <source>
        <dbReference type="Proteomes" id="UP000822331"/>
    </source>
</evidence>
<evidence type="ECO:0000256" key="2">
    <source>
        <dbReference type="SAM" id="Phobius"/>
    </source>
</evidence>
<sequence>MYKLIDMDLLAGLSSIFGINGLALKRDIENGGTGTGLMSPDGTQIGMLTWQPRDPGEAAAAVVRPKIALILIFVCLMVAAFAAVVAIGLRKLAISERRATQMSLTDTLTGLSNRLALQRRIDQDFYSKKRFKLLLIDLDRFKSVNDTYGHSFGDKLLVEVAVRITKIVGATGFSARLGGDEMAVLVYEDLDTAMRVANGIVKAIAEPFSIDGIAVSIGCSVGLCCTDNAANVTELMQRTDVALYESKRRGRGQATYYESGMLEAIVERRTLETDMRSAIDNNQFYLVYQPVMDLRNNKIVGYEALIRWDHPSRGMIPPAHFIPIAEETGLIVEIGCWVLNEACREAATWANDNHVAVNVSAVQFRSPQLLFHLTAALDKSGLPAQRLEIELTETAIVEDGEQIAYTLTAIRALGVKIAMDDFGTGYSSLTHLRDLPFDRIKIDRSFVATAETDRHSFAVLSGLVHIAQKMEIALLAEGVETEGQLELLRSIGCDTIQGYLVGRPERKALRAVARSGRSSTNSTKDQSRSPAGRGSLAQTRVDKPFVDSQQGIITDSPDAILAFTCSCKFLLCAGIPACAGLRHWRRVPRSLSDFIHDKSLSMNLRSRCIKRFPKKHRQTFVRHFVESSHPSCQIFAANPRAYHALEPIGRMSI</sequence>
<accession>A0AAE7R9A3</accession>
<keyword evidence="8" id="KW-1185">Reference proteome</keyword>
<name>A0AAE7R9A3_9HYPH</name>
<dbReference type="CDD" id="cd01948">
    <property type="entry name" value="EAL"/>
    <property type="match status" value="1"/>
</dbReference>
<geneLocation type="plasmid" evidence="6 7">
    <name>pW2_73_2</name>
</geneLocation>
<organism evidence="6 7">
    <name type="scientific">Agrobacterium rubi</name>
    <dbReference type="NCBI Taxonomy" id="28099"/>
    <lineage>
        <taxon>Bacteria</taxon>
        <taxon>Pseudomonadati</taxon>
        <taxon>Pseudomonadota</taxon>
        <taxon>Alphaproteobacteria</taxon>
        <taxon>Hyphomicrobiales</taxon>
        <taxon>Rhizobiaceae</taxon>
        <taxon>Rhizobium/Agrobacterium group</taxon>
        <taxon>Agrobacterium</taxon>
    </lineage>
</organism>
<keyword evidence="6" id="KW-0614">Plasmid</keyword>
<proteinExistence type="predicted"/>
<dbReference type="EMBL" id="JAAMCP010000016">
    <property type="protein sequence ID" value="NTF39663.1"/>
    <property type="molecule type" value="Genomic_DNA"/>
</dbReference>
<evidence type="ECO:0000259" key="4">
    <source>
        <dbReference type="PROSITE" id="PS50887"/>
    </source>
</evidence>
<dbReference type="Gene3D" id="3.30.70.270">
    <property type="match status" value="1"/>
</dbReference>
<keyword evidence="2" id="KW-1133">Transmembrane helix</keyword>
<dbReference type="Proteomes" id="UP000822331">
    <property type="component" value="Unassembled WGS sequence"/>
</dbReference>
<feature type="domain" description="EAL" evidence="3">
    <location>
        <begin position="268"/>
        <end position="518"/>
    </location>
</feature>
<dbReference type="SMART" id="SM00267">
    <property type="entry name" value="GGDEF"/>
    <property type="match status" value="1"/>
</dbReference>
<dbReference type="AlphaFoldDB" id="A0AAE7R9A3"/>
<dbReference type="NCBIfam" id="TIGR00254">
    <property type="entry name" value="GGDEF"/>
    <property type="match status" value="1"/>
</dbReference>
<reference evidence="6" key="2">
    <citation type="submission" date="2020-02" db="EMBL/GenBank/DDBJ databases">
        <title>Unexpected conservation and global transmission of agrobacterial virulence plasmids.</title>
        <authorList>
            <person name="Weisberg A.J."/>
            <person name="Davis E.W. II"/>
            <person name="Tabima J.R."/>
            <person name="Belcher M.S."/>
            <person name="Miller M."/>
            <person name="Kuo C.-H."/>
            <person name="Loper J.E."/>
            <person name="Grunwald N.J."/>
            <person name="Putnam M.L."/>
            <person name="Chang J.H."/>
        </authorList>
    </citation>
    <scope>NUCLEOTIDE SEQUENCE</scope>
    <source>
        <strain evidence="6">W2/73</strain>
        <plasmid evidence="6">pW2_73_2</plasmid>
    </source>
</reference>
<dbReference type="CDD" id="cd01949">
    <property type="entry name" value="GGDEF"/>
    <property type="match status" value="1"/>
</dbReference>
<dbReference type="InterPro" id="IPR052155">
    <property type="entry name" value="Biofilm_reg_signaling"/>
</dbReference>
<keyword evidence="2" id="KW-0472">Membrane</keyword>
<dbReference type="PROSITE" id="PS50887">
    <property type="entry name" value="GGDEF"/>
    <property type="match status" value="1"/>
</dbReference>
<dbReference type="SMART" id="SM00052">
    <property type="entry name" value="EAL"/>
    <property type="match status" value="1"/>
</dbReference>
<evidence type="ECO:0000313" key="5">
    <source>
        <dbReference type="EMBL" id="NTF39663.1"/>
    </source>
</evidence>
<dbReference type="InterPro" id="IPR001633">
    <property type="entry name" value="EAL_dom"/>
</dbReference>
<gene>
    <name evidence="5" type="ORF">G6L72_23480</name>
    <name evidence="6" type="ORF">G6M88_24195</name>
</gene>
<evidence type="ECO:0000313" key="7">
    <source>
        <dbReference type="Proteomes" id="UP000663912"/>
    </source>
</evidence>
<dbReference type="InterPro" id="IPR043128">
    <property type="entry name" value="Rev_trsase/Diguanyl_cyclase"/>
</dbReference>
<keyword evidence="2" id="KW-0812">Transmembrane</keyword>
<evidence type="ECO:0000259" key="3">
    <source>
        <dbReference type="PROSITE" id="PS50883"/>
    </source>
</evidence>
<dbReference type="KEGG" id="arui:G6M88_24195"/>
<dbReference type="Pfam" id="PF00990">
    <property type="entry name" value="GGDEF"/>
    <property type="match status" value="1"/>
</dbReference>
<dbReference type="PANTHER" id="PTHR44757">
    <property type="entry name" value="DIGUANYLATE CYCLASE DGCP"/>
    <property type="match status" value="1"/>
</dbReference>
<evidence type="ECO:0000313" key="6">
    <source>
        <dbReference type="EMBL" id="QTG03646.1"/>
    </source>
</evidence>
<feature type="region of interest" description="Disordered" evidence="1">
    <location>
        <begin position="511"/>
        <end position="540"/>
    </location>
</feature>
<dbReference type="Gene3D" id="3.20.20.450">
    <property type="entry name" value="EAL domain"/>
    <property type="match status" value="1"/>
</dbReference>
<dbReference type="SUPFAM" id="SSF55073">
    <property type="entry name" value="Nucleotide cyclase"/>
    <property type="match status" value="1"/>
</dbReference>
<dbReference type="InterPro" id="IPR035919">
    <property type="entry name" value="EAL_sf"/>
</dbReference>
<feature type="domain" description="GGDEF" evidence="4">
    <location>
        <begin position="129"/>
        <end position="259"/>
    </location>
</feature>
<evidence type="ECO:0000256" key="1">
    <source>
        <dbReference type="SAM" id="MobiDB-lite"/>
    </source>
</evidence>
<dbReference type="InterPro" id="IPR029787">
    <property type="entry name" value="Nucleotide_cyclase"/>
</dbReference>
<dbReference type="SUPFAM" id="SSF141868">
    <property type="entry name" value="EAL domain-like"/>
    <property type="match status" value="1"/>
</dbReference>
<dbReference type="InterPro" id="IPR000160">
    <property type="entry name" value="GGDEF_dom"/>
</dbReference>
<dbReference type="PROSITE" id="PS50883">
    <property type="entry name" value="EAL"/>
    <property type="match status" value="1"/>
</dbReference>